<dbReference type="Pfam" id="PF12973">
    <property type="entry name" value="Cupin_7"/>
    <property type="match status" value="1"/>
</dbReference>
<dbReference type="InterPro" id="IPR012807">
    <property type="entry name" value="Anti-sigma_ChrR"/>
</dbReference>
<dbReference type="EMBL" id="CP000961">
    <property type="protein sequence ID" value="ACA87055.1"/>
    <property type="molecule type" value="Genomic_DNA"/>
</dbReference>
<dbReference type="Gene3D" id="2.60.120.10">
    <property type="entry name" value="Jelly Rolls"/>
    <property type="match status" value="1"/>
</dbReference>
<dbReference type="CDD" id="cd20301">
    <property type="entry name" value="cupin_ChrR"/>
    <property type="match status" value="1"/>
</dbReference>
<dbReference type="HOGENOM" id="CLU_090912_0_0_6"/>
<dbReference type="Gene3D" id="1.10.10.1320">
    <property type="entry name" value="Anti-sigma factor, zinc-finger domain"/>
    <property type="match status" value="1"/>
</dbReference>
<dbReference type="InterPro" id="IPR011051">
    <property type="entry name" value="RmlC_Cupin_sf"/>
</dbReference>
<keyword evidence="3" id="KW-1185">Reference proteome</keyword>
<dbReference type="InterPro" id="IPR041916">
    <property type="entry name" value="Anti_sigma_zinc_sf"/>
</dbReference>
<gene>
    <name evidence="2" type="ordered locus">Swoo_2779</name>
</gene>
<dbReference type="InterPro" id="IPR025979">
    <property type="entry name" value="ChrR-like_cupin_dom"/>
</dbReference>
<dbReference type="Proteomes" id="UP000002168">
    <property type="component" value="Chromosome"/>
</dbReference>
<dbReference type="RefSeq" id="WP_012325391.1">
    <property type="nucleotide sequence ID" value="NC_010506.1"/>
</dbReference>
<organism evidence="2 3">
    <name type="scientific">Shewanella woodyi (strain ATCC 51908 / MS32)</name>
    <dbReference type="NCBI Taxonomy" id="392500"/>
    <lineage>
        <taxon>Bacteria</taxon>
        <taxon>Pseudomonadati</taxon>
        <taxon>Pseudomonadota</taxon>
        <taxon>Gammaproteobacteria</taxon>
        <taxon>Alteromonadales</taxon>
        <taxon>Shewanellaceae</taxon>
        <taxon>Shewanella</taxon>
    </lineage>
</organism>
<evidence type="ECO:0000313" key="3">
    <source>
        <dbReference type="Proteomes" id="UP000002168"/>
    </source>
</evidence>
<dbReference type="eggNOG" id="COG3806">
    <property type="taxonomic scope" value="Bacteria"/>
</dbReference>
<evidence type="ECO:0000259" key="1">
    <source>
        <dbReference type="Pfam" id="PF12973"/>
    </source>
</evidence>
<reference evidence="2 3" key="1">
    <citation type="submission" date="2008-02" db="EMBL/GenBank/DDBJ databases">
        <title>Complete sequence of Shewanella woodyi ATCC 51908.</title>
        <authorList>
            <consortium name="US DOE Joint Genome Institute"/>
            <person name="Copeland A."/>
            <person name="Lucas S."/>
            <person name="Lapidus A."/>
            <person name="Glavina del Rio T."/>
            <person name="Dalin E."/>
            <person name="Tice H."/>
            <person name="Bruce D."/>
            <person name="Goodwin L."/>
            <person name="Pitluck S."/>
            <person name="Sims D."/>
            <person name="Brettin T."/>
            <person name="Detter J.C."/>
            <person name="Han C."/>
            <person name="Kuske C.R."/>
            <person name="Schmutz J."/>
            <person name="Larimer F."/>
            <person name="Land M."/>
            <person name="Hauser L."/>
            <person name="Kyrpides N."/>
            <person name="Lykidis A."/>
            <person name="Zhao J.-S."/>
            <person name="Richardson P."/>
        </authorList>
    </citation>
    <scope>NUCLEOTIDE SEQUENCE [LARGE SCALE GENOMIC DNA]</scope>
    <source>
        <strain evidence="3">ATCC 51908 / MS32</strain>
    </source>
</reference>
<dbReference type="InterPro" id="IPR014710">
    <property type="entry name" value="RmlC-like_jellyroll"/>
</dbReference>
<sequence>MIKLHPKGPLLSSFVEGSLPASLSVVIASHIEMCPECQKQVELLTEQAANACFGESSTSATQSGLGPQVERLCEELMDSDIEASLSGSELSMLDAITSITEVEHSAETVDLAAIIDKEIEVSGAKFKVPRALRNIEIKPFQGLGKLSRSRLNIEDGDLRTSLLHIDKGGSVPTHTHKGFEVTLLLQGSFEDEMGVYQAGDFIWLDAEHTHQPVTKTGCVCLTVSNDAIHFTKGVSQLLNPIGQFIY</sequence>
<dbReference type="AlphaFoldDB" id="B1KJ35"/>
<dbReference type="KEGG" id="swd:Swoo_2779"/>
<name>B1KJ35_SHEWM</name>
<accession>B1KJ35</accession>
<evidence type="ECO:0000313" key="2">
    <source>
        <dbReference type="EMBL" id="ACA87055.1"/>
    </source>
</evidence>
<proteinExistence type="predicted"/>
<dbReference type="STRING" id="392500.Swoo_2779"/>
<protein>
    <submittedName>
        <fullName evidence="2">Anti-ECFsigma factor, ChrR</fullName>
    </submittedName>
</protein>
<feature type="domain" description="ChrR-like cupin" evidence="1">
    <location>
        <begin position="159"/>
        <end position="223"/>
    </location>
</feature>
<dbReference type="NCBIfam" id="TIGR02451">
    <property type="entry name" value="anti_sig_ChrR"/>
    <property type="match status" value="1"/>
</dbReference>
<dbReference type="SUPFAM" id="SSF51182">
    <property type="entry name" value="RmlC-like cupins"/>
    <property type="match status" value="1"/>
</dbReference>